<protein>
    <recommendedName>
        <fullName evidence="4">CorA-like Mg2+ transporter protein</fullName>
    </recommendedName>
</protein>
<organism evidence="2 3">
    <name type="scientific">Shewanella ulleungensis</name>
    <dbReference type="NCBI Taxonomy" id="2282699"/>
    <lineage>
        <taxon>Bacteria</taxon>
        <taxon>Pseudomonadati</taxon>
        <taxon>Pseudomonadota</taxon>
        <taxon>Gammaproteobacteria</taxon>
        <taxon>Alteromonadales</taxon>
        <taxon>Shewanellaceae</taxon>
        <taxon>Shewanella</taxon>
    </lineage>
</organism>
<dbReference type="RefSeq" id="WP_188952790.1">
    <property type="nucleotide sequence ID" value="NZ_BMQW01000001.1"/>
</dbReference>
<dbReference type="Proteomes" id="UP000654004">
    <property type="component" value="Unassembled WGS sequence"/>
</dbReference>
<keyword evidence="1" id="KW-0472">Membrane</keyword>
<evidence type="ECO:0008006" key="4">
    <source>
        <dbReference type="Google" id="ProtNLM"/>
    </source>
</evidence>
<keyword evidence="1" id="KW-1133">Transmembrane helix</keyword>
<dbReference type="EMBL" id="BMQW01000001">
    <property type="protein sequence ID" value="GGP75010.1"/>
    <property type="molecule type" value="Genomic_DNA"/>
</dbReference>
<evidence type="ECO:0000256" key="1">
    <source>
        <dbReference type="SAM" id="Phobius"/>
    </source>
</evidence>
<keyword evidence="3" id="KW-1185">Reference proteome</keyword>
<evidence type="ECO:0000313" key="2">
    <source>
        <dbReference type="EMBL" id="GGP75010.1"/>
    </source>
</evidence>
<accession>A0ABQ2QCF4</accession>
<proteinExistence type="predicted"/>
<comment type="caution">
    <text evidence="2">The sequence shown here is derived from an EMBL/GenBank/DDBJ whole genome shotgun (WGS) entry which is preliminary data.</text>
</comment>
<feature type="transmembrane region" description="Helical" evidence="1">
    <location>
        <begin position="478"/>
        <end position="499"/>
    </location>
</feature>
<keyword evidence="1" id="KW-0812">Transmembrane</keyword>
<name>A0ABQ2QCF4_9GAMM</name>
<evidence type="ECO:0000313" key="3">
    <source>
        <dbReference type="Proteomes" id="UP000654004"/>
    </source>
</evidence>
<gene>
    <name evidence="2" type="ORF">GCM10009410_03680</name>
</gene>
<reference evidence="3" key="1">
    <citation type="journal article" date="2019" name="Int. J. Syst. Evol. Microbiol.">
        <title>The Global Catalogue of Microorganisms (GCM) 10K type strain sequencing project: providing services to taxonomists for standard genome sequencing and annotation.</title>
        <authorList>
            <consortium name="The Broad Institute Genomics Platform"/>
            <consortium name="The Broad Institute Genome Sequencing Center for Infectious Disease"/>
            <person name="Wu L."/>
            <person name="Ma J."/>
        </authorList>
    </citation>
    <scope>NUCLEOTIDE SEQUENCE [LARGE SCALE GENOMIC DNA]</scope>
    <source>
        <strain evidence="3">JCM 32305</strain>
    </source>
</reference>
<sequence>MKHWVRFYFPFSLEQHTDFTNQNAVLNIIQSLTLNEVAVELALPVTQTEKFSQFDTSALWQTARYKTDPRFDDHLSKIFNGRKLSTDHNNAKLPICMQLSNEGISWLNGGKPGQQGAGLSVSLPNSSVKRLAEQQLSSPLDRTRSWPVKINEACCVIFNTSIGVCVIEVAYQSPGNKPQYEIQSALEIQELNYHLARNKQNKQTLQLHWQSQSEDSGPAVLGLAGLVKTILPPLNDDSVAASLTPLHWENTYTYTVAELDDSTDDDSFRQQAFRLARKYTDAYIPSTGQFEGGEYRFFDNIVHHFAIEGCCTLIRVSKDSPEAIKQFSETACRMAYEPIVMLVYSELVFLHAMTQGSNIDIDLQHPTEHELEELRLYRTRLYNYRLNNRFSYVSSLTLHNDFFQRLRTIFNVDIILKELSTDVQEIEAFITLHLEEKNQRSLNNVKIVGSLFAALVLLTDLTGLNLHELFFANPPIPIVMRGVFWGTLVLIIVGFVVMFGSMKKKWK</sequence>